<feature type="compositionally biased region" description="Basic and acidic residues" evidence="1">
    <location>
        <begin position="83"/>
        <end position="98"/>
    </location>
</feature>
<feature type="region of interest" description="Disordered" evidence="1">
    <location>
        <begin position="130"/>
        <end position="166"/>
    </location>
</feature>
<name>A0A8J4XYJ3_CHIOP</name>
<dbReference type="GO" id="GO:0017025">
    <property type="term" value="F:TBP-class protein binding"/>
    <property type="evidence" value="ECO:0007669"/>
    <property type="project" value="InterPro"/>
</dbReference>
<dbReference type="Proteomes" id="UP000770661">
    <property type="component" value="Unassembled WGS sequence"/>
</dbReference>
<sequence>MANLPKIWKGVKRKKKKKMGPGADDKFDDSFPGDDLSPVPEVPKGFELQFAHEPPPYMCVPDDSVRFSQTHELDNSSCCLNGDGEKASDRDPNKPHETDWRYGPAQLWYDMLDVSLAGTNFDYGFKVKGKDATGEKSGEEDEGFQEAPLKEDKVTPTGYEADSEEDVPDDCFHMVTQYNWEEDIIWSGDDMKHKVQCILMRVKEFD</sequence>
<accession>A0A8J4XYJ3</accession>
<protein>
    <submittedName>
        <fullName evidence="2">Transcription initiation factor TFIID subunit 1-like</fullName>
    </submittedName>
</protein>
<evidence type="ECO:0000256" key="1">
    <source>
        <dbReference type="SAM" id="MobiDB-lite"/>
    </source>
</evidence>
<feature type="region of interest" description="Disordered" evidence="1">
    <location>
        <begin position="1"/>
        <end position="39"/>
    </location>
</feature>
<evidence type="ECO:0000313" key="3">
    <source>
        <dbReference type="Proteomes" id="UP000770661"/>
    </source>
</evidence>
<dbReference type="GO" id="GO:0016251">
    <property type="term" value="F:RNA polymerase II general transcription initiation factor activity"/>
    <property type="evidence" value="ECO:0007669"/>
    <property type="project" value="InterPro"/>
</dbReference>
<feature type="compositionally biased region" description="Basic residues" evidence="1">
    <location>
        <begin position="9"/>
        <end position="19"/>
    </location>
</feature>
<dbReference type="GO" id="GO:0004402">
    <property type="term" value="F:histone acetyltransferase activity"/>
    <property type="evidence" value="ECO:0007669"/>
    <property type="project" value="InterPro"/>
</dbReference>
<dbReference type="OrthoDB" id="5752at2759"/>
<proteinExistence type="predicted"/>
<dbReference type="GO" id="GO:0005669">
    <property type="term" value="C:transcription factor TFIID complex"/>
    <property type="evidence" value="ECO:0007669"/>
    <property type="project" value="InterPro"/>
</dbReference>
<gene>
    <name evidence="2" type="primary">TAF1L</name>
    <name evidence="2" type="ORF">GWK47_001390</name>
</gene>
<feature type="region of interest" description="Disordered" evidence="1">
    <location>
        <begin position="76"/>
        <end position="98"/>
    </location>
</feature>
<organism evidence="2 3">
    <name type="scientific">Chionoecetes opilio</name>
    <name type="common">Atlantic snow crab</name>
    <name type="synonym">Cancer opilio</name>
    <dbReference type="NCBI Taxonomy" id="41210"/>
    <lineage>
        <taxon>Eukaryota</taxon>
        <taxon>Metazoa</taxon>
        <taxon>Ecdysozoa</taxon>
        <taxon>Arthropoda</taxon>
        <taxon>Crustacea</taxon>
        <taxon>Multicrustacea</taxon>
        <taxon>Malacostraca</taxon>
        <taxon>Eumalacostraca</taxon>
        <taxon>Eucarida</taxon>
        <taxon>Decapoda</taxon>
        <taxon>Pleocyemata</taxon>
        <taxon>Brachyura</taxon>
        <taxon>Eubrachyura</taxon>
        <taxon>Majoidea</taxon>
        <taxon>Majidae</taxon>
        <taxon>Chionoecetes</taxon>
    </lineage>
</organism>
<dbReference type="AlphaFoldDB" id="A0A8J4XYJ3"/>
<dbReference type="PANTHER" id="PTHR13900:SF0">
    <property type="entry name" value="TRANSCRIPTION INITIATION FACTOR TFIID SUBUNIT 1"/>
    <property type="match status" value="1"/>
</dbReference>
<comment type="caution">
    <text evidence="2">The sequence shown here is derived from an EMBL/GenBank/DDBJ whole genome shotgun (WGS) entry which is preliminary data.</text>
</comment>
<evidence type="ECO:0000313" key="2">
    <source>
        <dbReference type="EMBL" id="KAG0715074.1"/>
    </source>
</evidence>
<keyword evidence="3" id="KW-1185">Reference proteome</keyword>
<dbReference type="PANTHER" id="PTHR13900">
    <property type="entry name" value="TRANSCRIPTION INITIATION FACTOR TFIID"/>
    <property type="match status" value="1"/>
</dbReference>
<dbReference type="EMBL" id="JACEEZ010020039">
    <property type="protein sequence ID" value="KAG0715074.1"/>
    <property type="molecule type" value="Genomic_DNA"/>
</dbReference>
<dbReference type="GO" id="GO:0051123">
    <property type="term" value="P:RNA polymerase II preinitiation complex assembly"/>
    <property type="evidence" value="ECO:0007669"/>
    <property type="project" value="TreeGrafter"/>
</dbReference>
<dbReference type="InterPro" id="IPR040240">
    <property type="entry name" value="TAF1"/>
</dbReference>
<reference evidence="2" key="1">
    <citation type="submission" date="2020-07" db="EMBL/GenBank/DDBJ databases">
        <title>The High-quality genome of the commercially important snow crab, Chionoecetes opilio.</title>
        <authorList>
            <person name="Jeong J.-H."/>
            <person name="Ryu S."/>
        </authorList>
    </citation>
    <scope>NUCLEOTIDE SEQUENCE</scope>
    <source>
        <strain evidence="2">MADBK_172401_WGS</strain>
        <tissue evidence="2">Digestive gland</tissue>
    </source>
</reference>